<comment type="subcellular location">
    <subcellularLocation>
        <location evidence="1">Golgi apparatus membrane</location>
        <topology evidence="1">Single-pass type II membrane protein</topology>
    </subcellularLocation>
</comment>
<gene>
    <name evidence="6" type="ORF">CKAN_02547800</name>
</gene>
<dbReference type="InterPro" id="IPR049625">
    <property type="entry name" value="Glyco_transf_61_cat"/>
</dbReference>
<keyword evidence="7" id="KW-1185">Reference proteome</keyword>
<proteinExistence type="predicted"/>
<reference evidence="6 7" key="1">
    <citation type="journal article" date="2019" name="Nat. Plants">
        <title>Stout camphor tree genome fills gaps in understanding of flowering plant genome evolution.</title>
        <authorList>
            <person name="Chaw S.M."/>
            <person name="Liu Y.C."/>
            <person name="Wu Y.W."/>
            <person name="Wang H.Y."/>
            <person name="Lin C.I."/>
            <person name="Wu C.S."/>
            <person name="Ke H.M."/>
            <person name="Chang L.Y."/>
            <person name="Hsu C.Y."/>
            <person name="Yang H.T."/>
            <person name="Sudianto E."/>
            <person name="Hsu M.H."/>
            <person name="Wu K.P."/>
            <person name="Wang L.N."/>
            <person name="Leebens-Mack J.H."/>
            <person name="Tsai I.J."/>
        </authorList>
    </citation>
    <scope>NUCLEOTIDE SEQUENCE [LARGE SCALE GENOMIC DNA]</scope>
    <source>
        <strain evidence="7">cv. Chaw 1501</strain>
        <tissue evidence="6">Young leaves</tissue>
    </source>
</reference>
<dbReference type="Proteomes" id="UP000283530">
    <property type="component" value="Unassembled WGS sequence"/>
</dbReference>
<evidence type="ECO:0000256" key="3">
    <source>
        <dbReference type="ARBA" id="ARBA00022679"/>
    </source>
</evidence>
<dbReference type="PANTHER" id="PTHR20961">
    <property type="entry name" value="GLYCOSYLTRANSFERASE"/>
    <property type="match status" value="1"/>
</dbReference>
<keyword evidence="2" id="KW-0328">Glycosyltransferase</keyword>
<dbReference type="GO" id="GO:0016763">
    <property type="term" value="F:pentosyltransferase activity"/>
    <property type="evidence" value="ECO:0007669"/>
    <property type="project" value="UniProtKB-ARBA"/>
</dbReference>
<dbReference type="Pfam" id="PF04577">
    <property type="entry name" value="Glyco_transf_61"/>
    <property type="match status" value="1"/>
</dbReference>
<organism evidence="6 7">
    <name type="scientific">Cinnamomum micranthum f. kanehirae</name>
    <dbReference type="NCBI Taxonomy" id="337451"/>
    <lineage>
        <taxon>Eukaryota</taxon>
        <taxon>Viridiplantae</taxon>
        <taxon>Streptophyta</taxon>
        <taxon>Embryophyta</taxon>
        <taxon>Tracheophyta</taxon>
        <taxon>Spermatophyta</taxon>
        <taxon>Magnoliopsida</taxon>
        <taxon>Magnoliidae</taxon>
        <taxon>Laurales</taxon>
        <taxon>Lauraceae</taxon>
        <taxon>Cinnamomum</taxon>
    </lineage>
</organism>
<accession>A0A3S3NJ13</accession>
<dbReference type="GO" id="GO:0000139">
    <property type="term" value="C:Golgi membrane"/>
    <property type="evidence" value="ECO:0007669"/>
    <property type="project" value="UniProtKB-SubCell"/>
</dbReference>
<evidence type="ECO:0000313" key="7">
    <source>
        <dbReference type="Proteomes" id="UP000283530"/>
    </source>
</evidence>
<dbReference type="AlphaFoldDB" id="A0A3S3NJ13"/>
<keyword evidence="3" id="KW-0808">Transferase</keyword>
<dbReference type="OrthoDB" id="529273at2759"/>
<evidence type="ECO:0000259" key="5">
    <source>
        <dbReference type="Pfam" id="PF04577"/>
    </source>
</evidence>
<comment type="caution">
    <text evidence="6">The sequence shown here is derived from an EMBL/GenBank/DDBJ whole genome shotgun (WGS) entry which is preliminary data.</text>
</comment>
<evidence type="ECO:0000256" key="4">
    <source>
        <dbReference type="ARBA" id="ARBA00023180"/>
    </source>
</evidence>
<dbReference type="InterPro" id="IPR007657">
    <property type="entry name" value="Glycosyltransferase_61"/>
</dbReference>
<evidence type="ECO:0000256" key="2">
    <source>
        <dbReference type="ARBA" id="ARBA00022676"/>
    </source>
</evidence>
<dbReference type="STRING" id="337451.A0A3S3NJ13"/>
<feature type="domain" description="Glycosyltransferase 61 catalytic" evidence="5">
    <location>
        <begin position="261"/>
        <end position="362"/>
    </location>
</feature>
<dbReference type="EMBL" id="QPKB01000012">
    <property type="protein sequence ID" value="RWR96112.1"/>
    <property type="molecule type" value="Genomic_DNA"/>
</dbReference>
<evidence type="ECO:0000313" key="6">
    <source>
        <dbReference type="EMBL" id="RWR96112.1"/>
    </source>
</evidence>
<name>A0A3S3NJ13_9MAGN</name>
<dbReference type="PANTHER" id="PTHR20961:SF108">
    <property type="entry name" value="GLYCOSYLTRANSFERASE"/>
    <property type="match status" value="1"/>
</dbReference>
<protein>
    <recommendedName>
        <fullName evidence="5">Glycosyltransferase 61 catalytic domain-containing protein</fullName>
    </recommendedName>
</protein>
<evidence type="ECO:0000256" key="1">
    <source>
        <dbReference type="ARBA" id="ARBA00004323"/>
    </source>
</evidence>
<sequence length="456" mass="51239">MGKELRRSAVKKILLVLALVYVFVRWFDVSSLDLYWRVGWNSSRNASNGIEVGMEESPSFPLKRLVRGRDRLELETTGISCVSDPLTDVCVVKEKVKIDAQTTSVYLETSNHLPNQQHTVRPYARKTDSVCMDQVTQVTLLTSTDTSYLSCQVNHTVPAIVFSTGGFSTNLFHDINDIIIPLYLTSRHFQSQLKFVVTDFKPNWIFKYHQILTHLSAYDLIDSSKDGRVHCFPAAVVGLKYHGDLTCNASDVPSGYSIFDFRHFLHDSFSLKTSSRTEGALIEAQKPVLILISRTNSRMILNEDELIKMAKELGFQVTVASPQRASNLERFSQEVHSCDVLVGAHGAGIANMLFLPGGAVVVQVVPVGLDWPSTTYYGDPARGLGINYLEYKITPNESSLSEKYPPNHPVFVDPDSIHLQGYKVSRAVYIDGQNIRLDPLRFRETLLQAMDFVIRK</sequence>
<keyword evidence="4" id="KW-0325">Glycoprotein</keyword>